<feature type="compositionally biased region" description="Basic and acidic residues" evidence="1">
    <location>
        <begin position="413"/>
        <end position="424"/>
    </location>
</feature>
<dbReference type="PATRIC" id="fig|45074.5.peg.1704"/>
<proteinExistence type="predicted"/>
<gene>
    <name evidence="2" type="ORF">Lsan_1604</name>
</gene>
<evidence type="ECO:0000256" key="1">
    <source>
        <dbReference type="SAM" id="MobiDB-lite"/>
    </source>
</evidence>
<keyword evidence="3" id="KW-1185">Reference proteome</keyword>
<evidence type="ECO:0000313" key="3">
    <source>
        <dbReference type="Proteomes" id="UP000054703"/>
    </source>
</evidence>
<feature type="region of interest" description="Disordered" evidence="1">
    <location>
        <begin position="413"/>
        <end position="437"/>
    </location>
</feature>
<sequence>MDEKIDRPKPSKHTPFFILLEKTQRTTLYTSYTGDEEDYINKDDGVLKQLQTYVNAGNEDAYNELVNKFPSRIFRRTKGEVYEMFDEGKEIDLRIALQVKAHSLTWYFWKSGVMDQYPQKFRDILYHSAAQAHKKVTNGCDLYYRGSNSVHLKLMHHLEIESLHNHNHYRLKNNQPYTPEDFNQHMEALKETEAFAQFFNEGEIEKIEERFAQFYADWHIKLEGSLSKHEEYMQDPSQRLNTGDVIELMLFGHQQEPCRINVRELTIDYDVARKEIEEALEKGGTSESQLELTQKLEEIEKQYKALLKYREKGGSRGLLSEIGATRQTYQSEFKPNPYVGGQDSSFGAPPEIPEWATKLKILVDEGKQAMIETRAEREIIEDSQKEEAIKSFEEEVPEHIRIANMQKNITFFKEETKEDTKDNQDLPTNKKRFETKK</sequence>
<evidence type="ECO:0000313" key="2">
    <source>
        <dbReference type="EMBL" id="KTD62944.1"/>
    </source>
</evidence>
<dbReference type="Proteomes" id="UP000054703">
    <property type="component" value="Unassembled WGS sequence"/>
</dbReference>
<comment type="caution">
    <text evidence="2">The sequence shown here is derived from an EMBL/GenBank/DDBJ whole genome shotgun (WGS) entry which is preliminary data.</text>
</comment>
<dbReference type="STRING" id="45074.Lsan_1604"/>
<reference evidence="2 3" key="1">
    <citation type="submission" date="2015-11" db="EMBL/GenBank/DDBJ databases">
        <title>Genomic analysis of 38 Legionella species identifies large and diverse effector repertoires.</title>
        <authorList>
            <person name="Burstein D."/>
            <person name="Amaro F."/>
            <person name="Zusman T."/>
            <person name="Lifshitz Z."/>
            <person name="Cohen O."/>
            <person name="Gilbert J.A."/>
            <person name="Pupko T."/>
            <person name="Shuman H.A."/>
            <person name="Segal G."/>
        </authorList>
    </citation>
    <scope>NUCLEOTIDE SEQUENCE [LARGE SCALE GENOMIC DNA]</scope>
    <source>
        <strain evidence="2 3">SC-63-C7</strain>
    </source>
</reference>
<organism evidence="2 3">
    <name type="scientific">Legionella santicrucis</name>
    <dbReference type="NCBI Taxonomy" id="45074"/>
    <lineage>
        <taxon>Bacteria</taxon>
        <taxon>Pseudomonadati</taxon>
        <taxon>Pseudomonadota</taxon>
        <taxon>Gammaproteobacteria</taxon>
        <taxon>Legionellales</taxon>
        <taxon>Legionellaceae</taxon>
        <taxon>Legionella</taxon>
    </lineage>
</organism>
<dbReference type="RefSeq" id="WP_058513907.1">
    <property type="nucleotide sequence ID" value="NZ_CAAAIH010000002.1"/>
</dbReference>
<accession>A0A0W0Z1C0</accession>
<dbReference type="AlphaFoldDB" id="A0A0W0Z1C0"/>
<dbReference type="OrthoDB" id="5633541at2"/>
<dbReference type="EMBL" id="LNYU01000032">
    <property type="protein sequence ID" value="KTD62944.1"/>
    <property type="molecule type" value="Genomic_DNA"/>
</dbReference>
<protein>
    <submittedName>
        <fullName evidence="2">Uncharacterized protein</fullName>
    </submittedName>
</protein>
<name>A0A0W0Z1C0_9GAMM</name>